<evidence type="ECO:0000313" key="3">
    <source>
        <dbReference type="Proteomes" id="UP001169719"/>
    </source>
</evidence>
<keyword evidence="3" id="KW-1185">Reference proteome</keyword>
<evidence type="ECO:0000313" key="2">
    <source>
        <dbReference type="EMBL" id="MDN2483723.1"/>
    </source>
</evidence>
<proteinExistence type="predicted"/>
<feature type="transmembrane region" description="Helical" evidence="1">
    <location>
        <begin position="12"/>
        <end position="35"/>
    </location>
</feature>
<comment type="caution">
    <text evidence="2">The sequence shown here is derived from an EMBL/GenBank/DDBJ whole genome shotgun (WGS) entry which is preliminary data.</text>
</comment>
<keyword evidence="1" id="KW-0472">Membrane</keyword>
<evidence type="ECO:0000256" key="1">
    <source>
        <dbReference type="SAM" id="Phobius"/>
    </source>
</evidence>
<organism evidence="2 3">
    <name type="scientific">Vibrio agarivorans</name>
    <dbReference type="NCBI Taxonomy" id="153622"/>
    <lineage>
        <taxon>Bacteria</taxon>
        <taxon>Pseudomonadati</taxon>
        <taxon>Pseudomonadota</taxon>
        <taxon>Gammaproteobacteria</taxon>
        <taxon>Vibrionales</taxon>
        <taxon>Vibrionaceae</taxon>
        <taxon>Vibrio</taxon>
    </lineage>
</organism>
<dbReference type="Proteomes" id="UP001169719">
    <property type="component" value="Unassembled WGS sequence"/>
</dbReference>
<protein>
    <submittedName>
        <fullName evidence="2">Tight adherence pilus pseudopilin TadF</fullName>
    </submittedName>
</protein>
<dbReference type="InterPro" id="IPR031582">
    <property type="entry name" value="TadF"/>
</dbReference>
<keyword evidence="1" id="KW-1133">Transmembrane helix</keyword>
<reference evidence="2" key="1">
    <citation type="submission" date="2024-05" db="EMBL/GenBank/DDBJ databases">
        <title>Genome Sequences of Four Agar- Degrading Marine Bacteria.</title>
        <authorList>
            <person name="Phillips E.K."/>
            <person name="Shaffer J.C."/>
            <person name="Henson M.W."/>
            <person name="Temperton B."/>
            <person name="Thrash C.J."/>
            <person name="Martin M.O."/>
        </authorList>
    </citation>
    <scope>NUCLEOTIDE SEQUENCE</scope>
    <source>
        <strain evidence="2">EKP203</strain>
    </source>
</reference>
<accession>A0ABT7Y6U8</accession>
<sequence>MISSISTKKGNFTVEFAIIGIALSLLFAFSGDVIIKLSYKGKLDRLSFSAANILKEKTQLYDTREFVSGPEPTFDEDVTDIIDIITSSLSRSVSNFNANNFSYSVESMTYDGVDFSGTLESSATGDCEMSKTLQEIDSGGEFSVISSWGRRTPLYRVSLCYDAGNWIGSLLGANYSRVSSSSIIIGR</sequence>
<dbReference type="EMBL" id="JAUEOZ010000002">
    <property type="protein sequence ID" value="MDN2483723.1"/>
    <property type="molecule type" value="Genomic_DNA"/>
</dbReference>
<dbReference type="Pfam" id="PF16964">
    <property type="entry name" value="TadF"/>
    <property type="match status" value="1"/>
</dbReference>
<dbReference type="RefSeq" id="WP_289963793.1">
    <property type="nucleotide sequence ID" value="NZ_JAUEOZ010000002.1"/>
</dbReference>
<keyword evidence="1" id="KW-0812">Transmembrane</keyword>
<name>A0ABT7Y6U8_9VIBR</name>
<gene>
    <name evidence="2" type="primary">tadF</name>
    <name evidence="2" type="ORF">QWJ08_20445</name>
</gene>